<feature type="binding site" evidence="8">
    <location>
        <position position="83"/>
    </location>
    <ligand>
        <name>Mg(2+)</name>
        <dbReference type="ChEBI" id="CHEBI:18420"/>
        <label>1</label>
        <note>catalytic</note>
    </ligand>
</feature>
<dbReference type="GO" id="GO:0046854">
    <property type="term" value="P:phosphatidylinositol phosphate biosynthetic process"/>
    <property type="evidence" value="ECO:0007669"/>
    <property type="project" value="InterPro"/>
</dbReference>
<dbReference type="InterPro" id="IPR000760">
    <property type="entry name" value="Inositol_monophosphatase-like"/>
</dbReference>
<feature type="binding site" evidence="8">
    <location>
        <position position="220"/>
    </location>
    <ligand>
        <name>Mg(2+)</name>
        <dbReference type="ChEBI" id="CHEBI:18420"/>
        <label>2</label>
    </ligand>
</feature>
<dbReference type="PANTHER" id="PTHR20854">
    <property type="entry name" value="INOSITOL MONOPHOSPHATASE"/>
    <property type="match status" value="1"/>
</dbReference>
<accession>A0A370CFP5</accession>
<keyword evidence="4 8" id="KW-0479">Metal-binding</keyword>
<feature type="binding site" evidence="8">
    <location>
        <position position="86"/>
    </location>
    <ligand>
        <name>Mg(2+)</name>
        <dbReference type="ChEBI" id="CHEBI:18420"/>
        <label>1</label>
        <note>catalytic</note>
    </ligand>
</feature>
<comment type="catalytic activity">
    <reaction evidence="1 9">
        <text>a myo-inositol phosphate + H2O = myo-inositol + phosphate</text>
        <dbReference type="Rhea" id="RHEA:24056"/>
        <dbReference type="ChEBI" id="CHEBI:15377"/>
        <dbReference type="ChEBI" id="CHEBI:17268"/>
        <dbReference type="ChEBI" id="CHEBI:43474"/>
        <dbReference type="ChEBI" id="CHEBI:84139"/>
        <dbReference type="EC" id="3.1.3.25"/>
    </reaction>
</comment>
<evidence type="ECO:0000256" key="2">
    <source>
        <dbReference type="ARBA" id="ARBA00001946"/>
    </source>
</evidence>
<dbReference type="PRINTS" id="PR01959">
    <property type="entry name" value="SBIMPHPHTASE"/>
</dbReference>
<dbReference type="PRINTS" id="PR00377">
    <property type="entry name" value="IMPHPHTASES"/>
</dbReference>
<dbReference type="PROSITE" id="PS00630">
    <property type="entry name" value="IMP_2"/>
    <property type="match status" value="1"/>
</dbReference>
<dbReference type="GO" id="GO:0006020">
    <property type="term" value="P:inositol metabolic process"/>
    <property type="evidence" value="ECO:0007669"/>
    <property type="project" value="TreeGrafter"/>
</dbReference>
<protein>
    <recommendedName>
        <fullName evidence="9">Inositol-1-monophosphatase</fullName>
        <ecNumber evidence="9">3.1.3.25</ecNumber>
    </recommendedName>
</protein>
<keyword evidence="6" id="KW-0805">Transcription regulation</keyword>
<name>A0A370CFP5_9COXI</name>
<comment type="similarity">
    <text evidence="3 9">Belongs to the inositol monophosphatase superfamily.</text>
</comment>
<dbReference type="Proteomes" id="UP000226429">
    <property type="component" value="Unassembled WGS sequence"/>
</dbReference>
<dbReference type="EC" id="3.1.3.25" evidence="9"/>
<dbReference type="PROSITE" id="PS00629">
    <property type="entry name" value="IMP_1"/>
    <property type="match status" value="1"/>
</dbReference>
<dbReference type="PANTHER" id="PTHR20854:SF4">
    <property type="entry name" value="INOSITOL-1-MONOPHOSPHATASE-RELATED"/>
    <property type="match status" value="1"/>
</dbReference>
<evidence type="ECO:0000256" key="9">
    <source>
        <dbReference type="RuleBase" id="RU364068"/>
    </source>
</evidence>
<dbReference type="CDD" id="cd01639">
    <property type="entry name" value="IMPase"/>
    <property type="match status" value="1"/>
</dbReference>
<sequence length="270" mass="29799">MHPFLNIADRAARMAGKTILDGLKRLDRIRMQEKQDNRGVVTEIDLKAESIIIDTIREAYPRHGILAEESNPIDGEGYIWIIDPLDGTSNYIHDFPHFAVSIAIKNKEKDRIEHALIYDPLRQETFTATRGQGAYLDNTQRFTRRLRVSNRSSIQESLIGISIPSRGFNALTASINKDALRTMMSQASGVRRTGSAALDLAYVAAGRLDAALELELAPWDMAAGVLLVQEAGGIACDLKGGENYFKTRHIIVANPKLCPLVLKAISATTS</sequence>
<comment type="caution">
    <text evidence="10">The sequence shown here is derived from an EMBL/GenBank/DDBJ whole genome shotgun (WGS) entry which is preliminary data.</text>
</comment>
<evidence type="ECO:0000256" key="4">
    <source>
        <dbReference type="ARBA" id="ARBA00022723"/>
    </source>
</evidence>
<evidence type="ECO:0000256" key="5">
    <source>
        <dbReference type="ARBA" id="ARBA00022801"/>
    </source>
</evidence>
<dbReference type="FunFam" id="3.30.540.10:FF:000003">
    <property type="entry name" value="Inositol-1-monophosphatase"/>
    <property type="match status" value="1"/>
</dbReference>
<evidence type="ECO:0000313" key="10">
    <source>
        <dbReference type="EMBL" id="RDH39949.1"/>
    </source>
</evidence>
<dbReference type="GO" id="GO:0031564">
    <property type="term" value="P:transcription antitermination"/>
    <property type="evidence" value="ECO:0007669"/>
    <property type="project" value="UniProtKB-KW"/>
</dbReference>
<keyword evidence="11" id="KW-1185">Reference proteome</keyword>
<organism evidence="10 11">
    <name type="scientific">Candidatus Aquirickettsiella gammari</name>
    <dbReference type="NCBI Taxonomy" id="2016198"/>
    <lineage>
        <taxon>Bacteria</taxon>
        <taxon>Pseudomonadati</taxon>
        <taxon>Pseudomonadota</taxon>
        <taxon>Gammaproteobacteria</taxon>
        <taxon>Legionellales</taxon>
        <taxon>Coxiellaceae</taxon>
        <taxon>Candidatus Aquirickettsiella</taxon>
    </lineage>
</organism>
<comment type="cofactor">
    <cofactor evidence="2 8 9">
        <name>Mg(2+)</name>
        <dbReference type="ChEBI" id="CHEBI:18420"/>
    </cofactor>
</comment>
<evidence type="ECO:0000313" key="11">
    <source>
        <dbReference type="Proteomes" id="UP000226429"/>
    </source>
</evidence>
<keyword evidence="6" id="KW-0804">Transcription</keyword>
<proteinExistence type="inferred from homology"/>
<evidence type="ECO:0000256" key="6">
    <source>
        <dbReference type="ARBA" id="ARBA00022814"/>
    </source>
</evidence>
<dbReference type="Gene3D" id="3.40.190.80">
    <property type="match status" value="1"/>
</dbReference>
<dbReference type="GO" id="GO:0007165">
    <property type="term" value="P:signal transduction"/>
    <property type="evidence" value="ECO:0007669"/>
    <property type="project" value="TreeGrafter"/>
</dbReference>
<evidence type="ECO:0000256" key="3">
    <source>
        <dbReference type="ARBA" id="ARBA00009759"/>
    </source>
</evidence>
<dbReference type="AlphaFoldDB" id="A0A370CFP5"/>
<dbReference type="InterPro" id="IPR020583">
    <property type="entry name" value="Inositol_monoP_metal-BS"/>
</dbReference>
<evidence type="ECO:0000256" key="7">
    <source>
        <dbReference type="ARBA" id="ARBA00022842"/>
    </source>
</evidence>
<dbReference type="SUPFAM" id="SSF56655">
    <property type="entry name" value="Carbohydrate phosphatase"/>
    <property type="match status" value="1"/>
</dbReference>
<dbReference type="Gene3D" id="3.30.540.10">
    <property type="entry name" value="Fructose-1,6-Bisphosphatase, subunit A, domain 1"/>
    <property type="match status" value="1"/>
</dbReference>
<dbReference type="InterPro" id="IPR022337">
    <property type="entry name" value="Inositol_monophosphatase_SuhB"/>
</dbReference>
<dbReference type="Pfam" id="PF00459">
    <property type="entry name" value="Inositol_P"/>
    <property type="match status" value="1"/>
</dbReference>
<keyword evidence="7 8" id="KW-0460">Magnesium</keyword>
<reference evidence="10 11" key="1">
    <citation type="journal article" date="2017" name="Int. J. Syst. Evol. Microbiol.">
        <title>Aquarickettsiella crustaci n. gen. n. sp. (Gammaproteobacteria: Legionellales: Coxiellaceae); a bacterial pathogen of the freshwater crustacean: Gammarus fossarum (Malacostraca: Amphipoda).</title>
        <authorList>
            <person name="Bojko J."/>
            <person name="Dunn A.M."/>
            <person name="Stebbing P.D."/>
            <person name="Van Aerle R."/>
            <person name="Bacela-Spychalska K."/>
            <person name="Bean T.P."/>
            <person name="Stentiford G.D."/>
        </authorList>
    </citation>
    <scope>NUCLEOTIDE SEQUENCE [LARGE SCALE GENOMIC DNA]</scope>
    <source>
        <strain evidence="10">RA15029</strain>
    </source>
</reference>
<keyword evidence="6" id="KW-0889">Transcription antitermination</keyword>
<gene>
    <name evidence="10" type="ORF">CFE62_006365</name>
</gene>
<dbReference type="GO" id="GO:0046872">
    <property type="term" value="F:metal ion binding"/>
    <property type="evidence" value="ECO:0007669"/>
    <property type="project" value="UniProtKB-KW"/>
</dbReference>
<evidence type="ECO:0000256" key="8">
    <source>
        <dbReference type="PIRSR" id="PIRSR600760-2"/>
    </source>
</evidence>
<dbReference type="InterPro" id="IPR033942">
    <property type="entry name" value="IMPase"/>
</dbReference>
<feature type="binding site" evidence="8">
    <location>
        <position position="68"/>
    </location>
    <ligand>
        <name>Mg(2+)</name>
        <dbReference type="ChEBI" id="CHEBI:18420"/>
        <label>1</label>
        <note>catalytic</note>
    </ligand>
</feature>
<evidence type="ECO:0000256" key="1">
    <source>
        <dbReference type="ARBA" id="ARBA00001033"/>
    </source>
</evidence>
<keyword evidence="5 9" id="KW-0378">Hydrolase</keyword>
<dbReference type="GO" id="GO:0008934">
    <property type="term" value="F:inositol monophosphate 1-phosphatase activity"/>
    <property type="evidence" value="ECO:0007669"/>
    <property type="project" value="InterPro"/>
</dbReference>
<feature type="binding site" evidence="8">
    <location>
        <position position="85"/>
    </location>
    <ligand>
        <name>Mg(2+)</name>
        <dbReference type="ChEBI" id="CHEBI:18420"/>
        <label>1</label>
        <note>catalytic</note>
    </ligand>
</feature>
<reference evidence="10 11" key="2">
    <citation type="journal article" date="2018" name="J. Invertebr. Pathol.">
        <title>'Candidatus Aquirickettsiella gammari' (Gammaproteobacteria: Legionellales: Coxiellaceae): A bacterial pathogen of the freshwater crustacean Gammarus fossarum (Malacostraca: Amphipoda).</title>
        <authorList>
            <person name="Bojko J."/>
            <person name="Dunn A.M."/>
            <person name="Stebbing P.D."/>
            <person name="van Aerle R."/>
            <person name="Bacela-Spychalska K."/>
            <person name="Bean T.P."/>
            <person name="Urrutia A."/>
            <person name="Stentiford G.D."/>
        </authorList>
    </citation>
    <scope>NUCLEOTIDE SEQUENCE [LARGE SCALE GENOMIC DNA]</scope>
    <source>
        <strain evidence="10">RA15029</strain>
    </source>
</reference>
<dbReference type="InterPro" id="IPR020550">
    <property type="entry name" value="Inositol_monophosphatase_CS"/>
</dbReference>
<dbReference type="EMBL" id="NMOS02000024">
    <property type="protein sequence ID" value="RDH39949.1"/>
    <property type="molecule type" value="Genomic_DNA"/>
</dbReference>